<dbReference type="Gene3D" id="3.40.50.720">
    <property type="entry name" value="NAD(P)-binding Rossmann-like Domain"/>
    <property type="match status" value="1"/>
</dbReference>
<dbReference type="SUPFAM" id="SSF51735">
    <property type="entry name" value="NAD(P)-binding Rossmann-fold domains"/>
    <property type="match status" value="1"/>
</dbReference>
<dbReference type="NCBIfam" id="NF040491">
    <property type="entry name" value="SDR_subfam_4"/>
    <property type="match status" value="1"/>
</dbReference>
<dbReference type="EMBL" id="JAAAHS010000056">
    <property type="protein sequence ID" value="NBE51866.1"/>
    <property type="molecule type" value="Genomic_DNA"/>
</dbReference>
<evidence type="ECO:0000256" key="1">
    <source>
        <dbReference type="ARBA" id="ARBA00006484"/>
    </source>
</evidence>
<dbReference type="InterPro" id="IPR030981">
    <property type="entry name" value="SDR_subfam_2"/>
</dbReference>
<gene>
    <name evidence="3" type="ORF">GUY60_10620</name>
</gene>
<dbReference type="InterPro" id="IPR002347">
    <property type="entry name" value="SDR_fam"/>
</dbReference>
<name>A0A964UMN5_9ACTN</name>
<proteinExistence type="inferred from homology"/>
<dbReference type="PANTHER" id="PTHR24321:SF8">
    <property type="entry name" value="ESTRADIOL 17-BETA-DEHYDROGENASE 8-RELATED"/>
    <property type="match status" value="1"/>
</dbReference>
<comment type="similarity">
    <text evidence="1">Belongs to the short-chain dehydrogenases/reductases (SDR) family.</text>
</comment>
<dbReference type="EC" id="1.1.99.-" evidence="3"/>
<dbReference type="Proteomes" id="UP000598297">
    <property type="component" value="Unassembled WGS sequence"/>
</dbReference>
<sequence>MRVAVVTGAGRGMGAAITRALSADGWAVVAVDVCADNPGLGYSLAEPADLEATAKSCAFPDLVRTVRADVRDQAALDGAVATAVDAFGGLDAAVAAAGVIAGGGPAWETPDDAYAALMDVNAGGVHRLASAAVPALLRRPAPRDGRFVAVASAAAHRGLPRLAAYCASKHACAGYVRGLAADLRGTGITANSVSPGSTETAMLTESARIYDLDGPDDFAHQALLERLLAPEEIAETIRWLCSPSSSGLTGSVLRVDGGLTT</sequence>
<reference evidence="3" key="1">
    <citation type="submission" date="2020-01" db="EMBL/GenBank/DDBJ databases">
        <title>Whole-genome analyses of novel actinobacteria.</title>
        <authorList>
            <person name="Sahin N."/>
        </authorList>
    </citation>
    <scope>NUCLEOTIDE SEQUENCE</scope>
    <source>
        <strain evidence="3">YC537</strain>
    </source>
</reference>
<dbReference type="GO" id="GO:0016491">
    <property type="term" value="F:oxidoreductase activity"/>
    <property type="evidence" value="ECO:0007669"/>
    <property type="project" value="UniProtKB-KW"/>
</dbReference>
<accession>A0A964UMN5</accession>
<keyword evidence="2 3" id="KW-0560">Oxidoreductase</keyword>
<dbReference type="OrthoDB" id="4535149at2"/>
<dbReference type="Pfam" id="PF13561">
    <property type="entry name" value="adh_short_C2"/>
    <property type="match status" value="1"/>
</dbReference>
<evidence type="ECO:0000313" key="3">
    <source>
        <dbReference type="EMBL" id="NBE51866.1"/>
    </source>
</evidence>
<organism evidence="3 4">
    <name type="scientific">Streptomyces boluensis</name>
    <dbReference type="NCBI Taxonomy" id="1775135"/>
    <lineage>
        <taxon>Bacteria</taxon>
        <taxon>Bacillati</taxon>
        <taxon>Actinomycetota</taxon>
        <taxon>Actinomycetes</taxon>
        <taxon>Kitasatosporales</taxon>
        <taxon>Streptomycetaceae</taxon>
        <taxon>Streptomyces</taxon>
    </lineage>
</organism>
<protein>
    <submittedName>
        <fullName evidence="3">SDR family mycofactocin-dependent oxidoreductase</fullName>
        <ecNumber evidence="3">1.1.99.-</ecNumber>
    </submittedName>
</protein>
<comment type="caution">
    <text evidence="3">The sequence shown here is derived from an EMBL/GenBank/DDBJ whole genome shotgun (WGS) entry which is preliminary data.</text>
</comment>
<keyword evidence="4" id="KW-1185">Reference proteome</keyword>
<dbReference type="CDD" id="cd05233">
    <property type="entry name" value="SDR_c"/>
    <property type="match status" value="1"/>
</dbReference>
<dbReference type="InterPro" id="IPR036291">
    <property type="entry name" value="NAD(P)-bd_dom_sf"/>
</dbReference>
<dbReference type="RefSeq" id="WP_161696268.1">
    <property type="nucleotide sequence ID" value="NZ_JAAAHS010000056.1"/>
</dbReference>
<dbReference type="PANTHER" id="PTHR24321">
    <property type="entry name" value="DEHYDROGENASES, SHORT CHAIN"/>
    <property type="match status" value="1"/>
</dbReference>
<dbReference type="NCBIfam" id="TIGR04504">
    <property type="entry name" value="SDR_subfam_2"/>
    <property type="match status" value="1"/>
</dbReference>
<dbReference type="AlphaFoldDB" id="A0A964UMN5"/>
<dbReference type="PRINTS" id="PR00081">
    <property type="entry name" value="GDHRDH"/>
</dbReference>
<evidence type="ECO:0000256" key="2">
    <source>
        <dbReference type="ARBA" id="ARBA00023002"/>
    </source>
</evidence>
<evidence type="ECO:0000313" key="4">
    <source>
        <dbReference type="Proteomes" id="UP000598297"/>
    </source>
</evidence>
<dbReference type="FunFam" id="3.40.50.720:FF:000084">
    <property type="entry name" value="Short-chain dehydrogenase reductase"/>
    <property type="match status" value="1"/>
</dbReference>